<evidence type="ECO:0000259" key="1">
    <source>
        <dbReference type="Pfam" id="PF14280"/>
    </source>
</evidence>
<organism evidence="2 3">
    <name type="scientific">Azotobacter beijerinckii</name>
    <dbReference type="NCBI Taxonomy" id="170623"/>
    <lineage>
        <taxon>Bacteria</taxon>
        <taxon>Pseudomonadati</taxon>
        <taxon>Pseudomonadota</taxon>
        <taxon>Gammaproteobacteria</taxon>
        <taxon>Pseudomonadales</taxon>
        <taxon>Pseudomonadaceae</taxon>
        <taxon>Azotobacter</taxon>
    </lineage>
</organism>
<dbReference type="Proteomes" id="UP000199250">
    <property type="component" value="Unassembled WGS sequence"/>
</dbReference>
<protein>
    <recommendedName>
        <fullName evidence="1">DUF4365 domain-containing protein</fullName>
    </recommendedName>
</protein>
<dbReference type="AlphaFoldDB" id="A0A1H6WPJ2"/>
<dbReference type="Pfam" id="PF14280">
    <property type="entry name" value="DUF4365"/>
    <property type="match status" value="1"/>
</dbReference>
<evidence type="ECO:0000313" key="3">
    <source>
        <dbReference type="Proteomes" id="UP000199250"/>
    </source>
</evidence>
<proteinExistence type="predicted"/>
<reference evidence="2 3" key="1">
    <citation type="submission" date="2016-10" db="EMBL/GenBank/DDBJ databases">
        <authorList>
            <person name="de Groot N.N."/>
        </authorList>
    </citation>
    <scope>NUCLEOTIDE SEQUENCE [LARGE SCALE GENOMIC DNA]</scope>
    <source>
        <strain evidence="2 3">DSM 373</strain>
    </source>
</reference>
<gene>
    <name evidence="2" type="ORF">SAMN04244572_02902</name>
</gene>
<dbReference type="EMBL" id="FNYQ01000052">
    <property type="protein sequence ID" value="SEJ14285.1"/>
    <property type="molecule type" value="Genomic_DNA"/>
</dbReference>
<evidence type="ECO:0000313" key="2">
    <source>
        <dbReference type="EMBL" id="SEJ14285.1"/>
    </source>
</evidence>
<feature type="domain" description="DUF4365" evidence="1">
    <location>
        <begin position="8"/>
        <end position="141"/>
    </location>
</feature>
<sequence>MSRYTPTERIGVNEVERISLHELGWIFREQPIEDMGIDAHLERVVEGKPDGKLLALQIKTGISHFREKEDSYTYYGKIVHLDYWTGHSLPVVLVAHLPEKKQTLWQIVNESTAERTSKGWKVEIPKFNVFGESSATALAKLFEGTPEQQKFRKLAIDEPLMRHIEQGGKVSLALEEWINKSLGRTPVEVYIYDKSGEEILAKEWFQYYTGFSVAELATALFPWCHPVIDEDFYDENRDDYGEEDWREALMRAIDEDNGISYTEDPDAIYPYTEAAGEVEYYRLELKLNELGKAFLVVSDYIVGK</sequence>
<accession>A0A1H6WPJ2</accession>
<dbReference type="RefSeq" id="WP_090732893.1">
    <property type="nucleotide sequence ID" value="NZ_FNYQ01000052.1"/>
</dbReference>
<dbReference type="InterPro" id="IPR025375">
    <property type="entry name" value="DUF4365"/>
</dbReference>
<name>A0A1H6WPJ2_9GAMM</name>
<dbReference type="OrthoDB" id="6058959at2"/>